<comment type="caution">
    <text evidence="2">The sequence shown here is derived from an EMBL/GenBank/DDBJ whole genome shotgun (WGS) entry which is preliminary data.</text>
</comment>
<accession>A0A2N0NTY7</accession>
<evidence type="ECO:0000313" key="3">
    <source>
        <dbReference type="Proteomes" id="UP000232722"/>
    </source>
</evidence>
<feature type="compositionally biased region" description="Polar residues" evidence="1">
    <location>
        <begin position="28"/>
        <end position="44"/>
    </location>
</feature>
<gene>
    <name evidence="2" type="ORF">RhiirA5_432044</name>
</gene>
<feature type="region of interest" description="Disordered" evidence="1">
    <location>
        <begin position="135"/>
        <end position="167"/>
    </location>
</feature>
<dbReference type="Proteomes" id="UP000232722">
    <property type="component" value="Unassembled WGS sequence"/>
</dbReference>
<protein>
    <submittedName>
        <fullName evidence="2">Uncharacterized protein</fullName>
    </submittedName>
</protein>
<reference evidence="2 3" key="1">
    <citation type="submission" date="2016-04" db="EMBL/GenBank/DDBJ databases">
        <title>Genome analyses suggest a sexual origin of heterokaryosis in a supposedly ancient asexual fungus.</title>
        <authorList>
            <person name="Ropars J."/>
            <person name="Sedzielewska K."/>
            <person name="Noel J."/>
            <person name="Charron P."/>
            <person name="Farinelli L."/>
            <person name="Marton T."/>
            <person name="Kruger M."/>
            <person name="Pelin A."/>
            <person name="Brachmann A."/>
            <person name="Corradi N."/>
        </authorList>
    </citation>
    <scope>NUCLEOTIDE SEQUENCE [LARGE SCALE GENOMIC DNA]</scope>
    <source>
        <strain evidence="2 3">A5</strain>
    </source>
</reference>
<dbReference type="AlphaFoldDB" id="A0A2N0NTY7"/>
<dbReference type="EMBL" id="LLXJ01002846">
    <property type="protein sequence ID" value="PKB98044.1"/>
    <property type="molecule type" value="Genomic_DNA"/>
</dbReference>
<evidence type="ECO:0000313" key="2">
    <source>
        <dbReference type="EMBL" id="PKB98044.1"/>
    </source>
</evidence>
<organism evidence="2 3">
    <name type="scientific">Rhizophagus irregularis</name>
    <dbReference type="NCBI Taxonomy" id="588596"/>
    <lineage>
        <taxon>Eukaryota</taxon>
        <taxon>Fungi</taxon>
        <taxon>Fungi incertae sedis</taxon>
        <taxon>Mucoromycota</taxon>
        <taxon>Glomeromycotina</taxon>
        <taxon>Glomeromycetes</taxon>
        <taxon>Glomerales</taxon>
        <taxon>Glomeraceae</taxon>
        <taxon>Rhizophagus</taxon>
    </lineage>
</organism>
<proteinExistence type="predicted"/>
<feature type="region of interest" description="Disordered" evidence="1">
    <location>
        <begin position="1"/>
        <end position="70"/>
    </location>
</feature>
<sequence length="271" mass="30303">MPQTHRCSSTRKDEFSHKKSKTKRERGQNNTSQDEQFQTANCGQDSDYDDLDSASAPRPESRALNTSASLRDIHKNMDEFDSTSASCPESLQEINRNTDDLENSLAPSYDLENSLALLHSKSGNSDLSISLREVSRSRNLDTSTPLREVHRNTDELDSVSAHSRPESRDLNTSASLYTIFQLTTWLCANPNVLQFANNAIYSSMQTSFANGQQFTSSNLANPTALQLQSPLQEDKSMTSCNFLEKSNVSSCILETTLPQKEVIDDFIDEEK</sequence>
<evidence type="ECO:0000256" key="1">
    <source>
        <dbReference type="SAM" id="MobiDB-lite"/>
    </source>
</evidence>
<dbReference type="VEuPathDB" id="FungiDB:RhiirFUN_021808"/>
<reference evidence="2 3" key="2">
    <citation type="submission" date="2017-09" db="EMBL/GenBank/DDBJ databases">
        <title>Extensive intraspecific genome diversity in a model arbuscular mycorrhizal fungus.</title>
        <authorList>
            <person name="Chen E.C."/>
            <person name="Morin E."/>
            <person name="Beaudet D."/>
            <person name="Noel J."/>
            <person name="Ndikumana S."/>
            <person name="Charron P."/>
            <person name="St-Onge C."/>
            <person name="Giorgi J."/>
            <person name="Grigoriev I.V."/>
            <person name="Roux C."/>
            <person name="Martin F.M."/>
            <person name="Corradi N."/>
        </authorList>
    </citation>
    <scope>NUCLEOTIDE SEQUENCE [LARGE SCALE GENOMIC DNA]</scope>
    <source>
        <strain evidence="2 3">A5</strain>
    </source>
</reference>
<name>A0A2N0NTY7_9GLOM</name>